<name>A0A9N8DAZ0_9STRA</name>
<keyword evidence="2" id="KW-1185">Reference proteome</keyword>
<evidence type="ECO:0000313" key="2">
    <source>
        <dbReference type="Proteomes" id="UP001153069"/>
    </source>
</evidence>
<dbReference type="AlphaFoldDB" id="A0A9N8DAZ0"/>
<gene>
    <name evidence="1" type="ORF">SEMRO_40_G024450.1</name>
</gene>
<proteinExistence type="predicted"/>
<dbReference type="EMBL" id="CAICTM010000040">
    <property type="protein sequence ID" value="CAB9498516.1"/>
    <property type="molecule type" value="Genomic_DNA"/>
</dbReference>
<accession>A0A9N8DAZ0</accession>
<comment type="caution">
    <text evidence="1">The sequence shown here is derived from an EMBL/GenBank/DDBJ whole genome shotgun (WGS) entry which is preliminary data.</text>
</comment>
<dbReference type="Proteomes" id="UP001153069">
    <property type="component" value="Unassembled WGS sequence"/>
</dbReference>
<organism evidence="1 2">
    <name type="scientific">Seminavis robusta</name>
    <dbReference type="NCBI Taxonomy" id="568900"/>
    <lineage>
        <taxon>Eukaryota</taxon>
        <taxon>Sar</taxon>
        <taxon>Stramenopiles</taxon>
        <taxon>Ochrophyta</taxon>
        <taxon>Bacillariophyta</taxon>
        <taxon>Bacillariophyceae</taxon>
        <taxon>Bacillariophycidae</taxon>
        <taxon>Naviculales</taxon>
        <taxon>Naviculaceae</taxon>
        <taxon>Seminavis</taxon>
    </lineage>
</organism>
<evidence type="ECO:0008006" key="3">
    <source>
        <dbReference type="Google" id="ProtNLM"/>
    </source>
</evidence>
<sequence>MGRGIGNLRVDNVPIFLSPLIKGYGIVGSACMSAMIQTIRATCHWEFVNPNHYSKACIHVTWHENIPTYMSSYTIDSSLPQKHVWLQHPSAYMAPVHALLHRYGVEYILGSSGHGGQVALNRLTETMLAHEMGSSAFFPDGPSGPAKVVKPGVVQLAQATGLPMIPIRYEFSNSWRTGWDQKHFPKPGSTIVVQEMGPMFVKPGDDNLKQGVAELQRQLE</sequence>
<reference evidence="1" key="1">
    <citation type="submission" date="2020-06" db="EMBL/GenBank/DDBJ databases">
        <authorList>
            <consortium name="Plant Systems Biology data submission"/>
        </authorList>
    </citation>
    <scope>NUCLEOTIDE SEQUENCE</scope>
    <source>
        <strain evidence="1">D6</strain>
    </source>
</reference>
<protein>
    <recommendedName>
        <fullName evidence="3">DUF374 domain-containing protein</fullName>
    </recommendedName>
</protein>
<evidence type="ECO:0000313" key="1">
    <source>
        <dbReference type="EMBL" id="CAB9498516.1"/>
    </source>
</evidence>